<comment type="caution">
    <text evidence="1">The sequence shown here is derived from an EMBL/GenBank/DDBJ whole genome shotgun (WGS) entry which is preliminary data.</text>
</comment>
<sequence>MLIAIGQRSAAHVEFACARHGTRTHSFIGWQVCSAARVRVHTDRVTGHYQSAAIALYWHIHREYIAAAGAFGSERFLQL</sequence>
<dbReference type="AlphaFoldDB" id="G7E0K6"/>
<dbReference type="Proteomes" id="UP000009131">
    <property type="component" value="Unassembled WGS sequence"/>
</dbReference>
<reference evidence="1 2" key="2">
    <citation type="journal article" date="2012" name="Open Biol.">
        <title>Characteristics of nucleosomes and linker DNA regions on the genome of the basidiomycete Mixia osmundae revealed by mono- and dinucleosome mapping.</title>
        <authorList>
            <person name="Nishida H."/>
            <person name="Kondo S."/>
            <person name="Matsumoto T."/>
            <person name="Suzuki Y."/>
            <person name="Yoshikawa H."/>
            <person name="Taylor T.D."/>
            <person name="Sugiyama J."/>
        </authorList>
    </citation>
    <scope>NUCLEOTIDE SEQUENCE [LARGE SCALE GENOMIC DNA]</scope>
    <source>
        <strain evidence="2">CBS 9802 / IAM 14324 / JCM 22182 / KY 12970</strain>
    </source>
</reference>
<organism evidence="1 2">
    <name type="scientific">Mixia osmundae (strain CBS 9802 / IAM 14324 / JCM 22182 / KY 12970)</name>
    <dbReference type="NCBI Taxonomy" id="764103"/>
    <lineage>
        <taxon>Eukaryota</taxon>
        <taxon>Fungi</taxon>
        <taxon>Dikarya</taxon>
        <taxon>Basidiomycota</taxon>
        <taxon>Pucciniomycotina</taxon>
        <taxon>Mixiomycetes</taxon>
        <taxon>Mixiales</taxon>
        <taxon>Mixiaceae</taxon>
        <taxon>Mixia</taxon>
    </lineage>
</organism>
<evidence type="ECO:0000313" key="2">
    <source>
        <dbReference type="Proteomes" id="UP000009131"/>
    </source>
</evidence>
<protein>
    <submittedName>
        <fullName evidence="1">Uncharacterized protein</fullName>
    </submittedName>
</protein>
<dbReference type="InParanoid" id="G7E0K6"/>
<gene>
    <name evidence="1" type="primary">Mo03032</name>
    <name evidence="1" type="ORF">E5Q_03032</name>
</gene>
<evidence type="ECO:0000313" key="1">
    <source>
        <dbReference type="EMBL" id="GAA96366.1"/>
    </source>
</evidence>
<proteinExistence type="predicted"/>
<dbReference type="EMBL" id="BABT02000079">
    <property type="protein sequence ID" value="GAA96366.1"/>
    <property type="molecule type" value="Genomic_DNA"/>
</dbReference>
<reference evidence="1 2" key="1">
    <citation type="journal article" date="2011" name="J. Gen. Appl. Microbiol.">
        <title>Draft genome sequencing of the enigmatic basidiomycete Mixia osmundae.</title>
        <authorList>
            <person name="Nishida H."/>
            <person name="Nagatsuka Y."/>
            <person name="Sugiyama J."/>
        </authorList>
    </citation>
    <scope>NUCLEOTIDE SEQUENCE [LARGE SCALE GENOMIC DNA]</scope>
    <source>
        <strain evidence="2">CBS 9802 / IAM 14324 / JCM 22182 / KY 12970</strain>
    </source>
</reference>
<name>G7E0K6_MIXOS</name>
<keyword evidence="2" id="KW-1185">Reference proteome</keyword>
<dbReference type="HOGENOM" id="CLU_2606546_0_0_1"/>
<accession>G7E0K6</accession>